<reference evidence="1" key="1">
    <citation type="submission" date="2020-11" db="EMBL/GenBank/DDBJ databases">
        <authorList>
            <person name="Tran Van P."/>
        </authorList>
    </citation>
    <scope>NUCLEOTIDE SEQUENCE</scope>
</reference>
<dbReference type="EMBL" id="CAJPVJ010006680">
    <property type="protein sequence ID" value="CAG2170640.1"/>
    <property type="molecule type" value="Genomic_DNA"/>
</dbReference>
<proteinExistence type="predicted"/>
<protein>
    <submittedName>
        <fullName evidence="1">Uncharacterized protein</fullName>
    </submittedName>
</protein>
<keyword evidence="2" id="KW-1185">Reference proteome</keyword>
<sequence length="226" mass="27058">MSIICKEHGFEITTDFLHYPYVYKFDVKPSEGLDLPPITICTERDVFFDKTPFVRHFNISQKYESYKLSAKQQSNDLLWNMFHYLIDDDFVQFDINYETQQKFLINGYFETNPKKLGKLLEYQMDFAEIQEKLYSSDYFRFYILTSPPHPSHMVSPDEWIHTKRIGLNARLKITTTHFHLLSNPYMKRCLETENWIECETQDNDNSFPFAVQSLYEEMSGNRIEMP</sequence>
<accession>A0A7R9M4R4</accession>
<evidence type="ECO:0000313" key="1">
    <source>
        <dbReference type="EMBL" id="CAD7653453.1"/>
    </source>
</evidence>
<gene>
    <name evidence="1" type="ORF">ONB1V03_LOCUS10106</name>
</gene>
<evidence type="ECO:0000313" key="2">
    <source>
        <dbReference type="Proteomes" id="UP000728032"/>
    </source>
</evidence>
<organism evidence="1">
    <name type="scientific">Oppiella nova</name>
    <dbReference type="NCBI Taxonomy" id="334625"/>
    <lineage>
        <taxon>Eukaryota</taxon>
        <taxon>Metazoa</taxon>
        <taxon>Ecdysozoa</taxon>
        <taxon>Arthropoda</taxon>
        <taxon>Chelicerata</taxon>
        <taxon>Arachnida</taxon>
        <taxon>Acari</taxon>
        <taxon>Acariformes</taxon>
        <taxon>Sarcoptiformes</taxon>
        <taxon>Oribatida</taxon>
        <taxon>Brachypylina</taxon>
        <taxon>Oppioidea</taxon>
        <taxon>Oppiidae</taxon>
        <taxon>Oppiella</taxon>
    </lineage>
</organism>
<dbReference type="AlphaFoldDB" id="A0A7R9M4R4"/>
<dbReference type="Proteomes" id="UP000728032">
    <property type="component" value="Unassembled WGS sequence"/>
</dbReference>
<name>A0A7R9M4R4_9ACAR</name>
<dbReference type="EMBL" id="OC921505">
    <property type="protein sequence ID" value="CAD7653453.1"/>
    <property type="molecule type" value="Genomic_DNA"/>
</dbReference>